<proteinExistence type="predicted"/>
<protein>
    <submittedName>
        <fullName evidence="1">Uncharacterized protein</fullName>
    </submittedName>
</protein>
<sequence>MRSSVHSQYCAFLTPKTEAEGFASLDQINTQENPDSISLDSLRPSQISTIAKIHYKIGYQITSPYPPLILEWSVEHLHDTRSTIG</sequence>
<dbReference type="EMBL" id="GBRH01255327">
    <property type="protein sequence ID" value="JAD42568.1"/>
    <property type="molecule type" value="Transcribed_RNA"/>
</dbReference>
<evidence type="ECO:0000313" key="1">
    <source>
        <dbReference type="EMBL" id="JAD42568.1"/>
    </source>
</evidence>
<organism evidence="1">
    <name type="scientific">Arundo donax</name>
    <name type="common">Giant reed</name>
    <name type="synonym">Donax arundinaceus</name>
    <dbReference type="NCBI Taxonomy" id="35708"/>
    <lineage>
        <taxon>Eukaryota</taxon>
        <taxon>Viridiplantae</taxon>
        <taxon>Streptophyta</taxon>
        <taxon>Embryophyta</taxon>
        <taxon>Tracheophyta</taxon>
        <taxon>Spermatophyta</taxon>
        <taxon>Magnoliopsida</taxon>
        <taxon>Liliopsida</taxon>
        <taxon>Poales</taxon>
        <taxon>Poaceae</taxon>
        <taxon>PACMAD clade</taxon>
        <taxon>Arundinoideae</taxon>
        <taxon>Arundineae</taxon>
        <taxon>Arundo</taxon>
    </lineage>
</organism>
<name>A0A0A8ZXV1_ARUDO</name>
<dbReference type="AlphaFoldDB" id="A0A0A8ZXV1"/>
<reference evidence="1" key="2">
    <citation type="journal article" date="2015" name="Data Brief">
        <title>Shoot transcriptome of the giant reed, Arundo donax.</title>
        <authorList>
            <person name="Barrero R.A."/>
            <person name="Guerrero F.D."/>
            <person name="Moolhuijzen P."/>
            <person name="Goolsby J.A."/>
            <person name="Tidwell J."/>
            <person name="Bellgard S.E."/>
            <person name="Bellgard M.I."/>
        </authorList>
    </citation>
    <scope>NUCLEOTIDE SEQUENCE</scope>
    <source>
        <tissue evidence="1">Shoot tissue taken approximately 20 cm above the soil surface</tissue>
    </source>
</reference>
<reference evidence="1" key="1">
    <citation type="submission" date="2014-09" db="EMBL/GenBank/DDBJ databases">
        <authorList>
            <person name="Magalhaes I.L.F."/>
            <person name="Oliveira U."/>
            <person name="Santos F.R."/>
            <person name="Vidigal T.H.D.A."/>
            <person name="Brescovit A.D."/>
            <person name="Santos A.J."/>
        </authorList>
    </citation>
    <scope>NUCLEOTIDE SEQUENCE</scope>
    <source>
        <tissue evidence="1">Shoot tissue taken approximately 20 cm above the soil surface</tissue>
    </source>
</reference>
<accession>A0A0A8ZXV1</accession>